<evidence type="ECO:0000313" key="2">
    <source>
        <dbReference type="Proteomes" id="UP000309488"/>
    </source>
</evidence>
<dbReference type="EMBL" id="SWBR01000003">
    <property type="protein sequence ID" value="TKC08279.1"/>
    <property type="molecule type" value="Genomic_DNA"/>
</dbReference>
<sequence>MCRYAMTSYKPHYACFNCRKTFKRRFMADIYRGEDTKVEAKCPECAGLMASMGLDFESPKKDDLKKWAHIKTLYSVGITFHSCGCTGPGYIPNTTEKLTAYFEALKADYFKNITFWRNRIEPTTSAELDRDHSKNSQQLWQIPKSYRADKKNIKNEEAIKFWLEKVMEVEEKLATLNKN</sequence>
<keyword evidence="2" id="KW-1185">Reference proteome</keyword>
<proteinExistence type="predicted"/>
<evidence type="ECO:0000313" key="1">
    <source>
        <dbReference type="EMBL" id="TKC08279.1"/>
    </source>
</evidence>
<dbReference type="Proteomes" id="UP000309488">
    <property type="component" value="Unassembled WGS sequence"/>
</dbReference>
<organism evidence="1 2">
    <name type="scientific">Pedobacter polaris</name>
    <dbReference type="NCBI Taxonomy" id="2571273"/>
    <lineage>
        <taxon>Bacteria</taxon>
        <taxon>Pseudomonadati</taxon>
        <taxon>Bacteroidota</taxon>
        <taxon>Sphingobacteriia</taxon>
        <taxon>Sphingobacteriales</taxon>
        <taxon>Sphingobacteriaceae</taxon>
        <taxon>Pedobacter</taxon>
    </lineage>
</organism>
<accession>A0A4U1CMG1</accession>
<comment type="caution">
    <text evidence="1">The sequence shown here is derived from an EMBL/GenBank/DDBJ whole genome shotgun (WGS) entry which is preliminary data.</text>
</comment>
<dbReference type="AlphaFoldDB" id="A0A4U1CMG1"/>
<gene>
    <name evidence="1" type="ORF">FA048_14075</name>
</gene>
<protein>
    <submittedName>
        <fullName evidence="1">Uncharacterized protein</fullName>
    </submittedName>
</protein>
<name>A0A4U1CMG1_9SPHI</name>
<dbReference type="OrthoDB" id="69438at2"/>
<reference evidence="1 2" key="1">
    <citation type="submission" date="2019-04" db="EMBL/GenBank/DDBJ databases">
        <title>Pedobacter sp. RP-3-22 sp. nov., isolated from Arctic soil.</title>
        <authorList>
            <person name="Dahal R.H."/>
            <person name="Kim D.-U."/>
        </authorList>
    </citation>
    <scope>NUCLEOTIDE SEQUENCE [LARGE SCALE GENOMIC DNA]</scope>
    <source>
        <strain evidence="1 2">RP-3-22</strain>
    </source>
</reference>